<accession>A0A699XLB4</accession>
<gene>
    <name evidence="1" type="ORF">Tci_929233</name>
</gene>
<name>A0A699XLB4_TANCI</name>
<dbReference type="EMBL" id="BKCJ011839148">
    <property type="protein sequence ID" value="GFD57264.1"/>
    <property type="molecule type" value="Genomic_DNA"/>
</dbReference>
<reference evidence="1" key="1">
    <citation type="journal article" date="2019" name="Sci. Rep.">
        <title>Draft genome of Tanacetum cinerariifolium, the natural source of mosquito coil.</title>
        <authorList>
            <person name="Yamashiro T."/>
            <person name="Shiraishi A."/>
            <person name="Satake H."/>
            <person name="Nakayama K."/>
        </authorList>
    </citation>
    <scope>NUCLEOTIDE SEQUENCE</scope>
</reference>
<evidence type="ECO:0000313" key="1">
    <source>
        <dbReference type="EMBL" id="GFD57264.1"/>
    </source>
</evidence>
<protein>
    <submittedName>
        <fullName evidence="1">Salutaridine reductase-like</fullName>
    </submittedName>
</protein>
<comment type="caution">
    <text evidence="1">The sequence shown here is derived from an EMBL/GenBank/DDBJ whole genome shotgun (WGS) entry which is preliminary data.</text>
</comment>
<sequence>VEEGARGPVRLALIPDGGPSGQYFWQMNVSTF</sequence>
<dbReference type="AlphaFoldDB" id="A0A699XLB4"/>
<feature type="non-terminal residue" evidence="1">
    <location>
        <position position="1"/>
    </location>
</feature>
<proteinExistence type="predicted"/>
<organism evidence="1">
    <name type="scientific">Tanacetum cinerariifolium</name>
    <name type="common">Dalmatian daisy</name>
    <name type="synonym">Chrysanthemum cinerariifolium</name>
    <dbReference type="NCBI Taxonomy" id="118510"/>
    <lineage>
        <taxon>Eukaryota</taxon>
        <taxon>Viridiplantae</taxon>
        <taxon>Streptophyta</taxon>
        <taxon>Embryophyta</taxon>
        <taxon>Tracheophyta</taxon>
        <taxon>Spermatophyta</taxon>
        <taxon>Magnoliopsida</taxon>
        <taxon>eudicotyledons</taxon>
        <taxon>Gunneridae</taxon>
        <taxon>Pentapetalae</taxon>
        <taxon>asterids</taxon>
        <taxon>campanulids</taxon>
        <taxon>Asterales</taxon>
        <taxon>Asteraceae</taxon>
        <taxon>Asteroideae</taxon>
        <taxon>Anthemideae</taxon>
        <taxon>Anthemidinae</taxon>
        <taxon>Tanacetum</taxon>
    </lineage>
</organism>